<evidence type="ECO:0000259" key="3">
    <source>
        <dbReference type="Pfam" id="PF17802"/>
    </source>
</evidence>
<evidence type="ECO:0000313" key="5">
    <source>
        <dbReference type="Proteomes" id="UP000287533"/>
    </source>
</evidence>
<feature type="transmembrane region" description="Helical" evidence="2">
    <location>
        <begin position="1247"/>
        <end position="1268"/>
    </location>
</feature>
<evidence type="ECO:0000256" key="2">
    <source>
        <dbReference type="SAM" id="Phobius"/>
    </source>
</evidence>
<keyword evidence="2" id="KW-1133">Transmembrane helix</keyword>
<feature type="transmembrane region" description="Helical" evidence="2">
    <location>
        <begin position="20"/>
        <end position="46"/>
    </location>
</feature>
<feature type="domain" description="SpaA-like prealbumin fold" evidence="3">
    <location>
        <begin position="1095"/>
        <end position="1220"/>
    </location>
</feature>
<name>A0A430FLC6_9BIFI</name>
<reference evidence="4 5" key="1">
    <citation type="submission" date="2018-09" db="EMBL/GenBank/DDBJ databases">
        <title>Characterization of the phylogenetic diversity of five novel species belonging to the genus Bifidobacterium.</title>
        <authorList>
            <person name="Lugli G.A."/>
            <person name="Duranti S."/>
            <person name="Milani C."/>
        </authorList>
    </citation>
    <scope>NUCLEOTIDE SEQUENCE [LARGE SCALE GENOMIC DNA]</scope>
    <source>
        <strain evidence="4 5">2034B</strain>
    </source>
</reference>
<dbReference type="OrthoDB" id="134475at2"/>
<evidence type="ECO:0000256" key="1">
    <source>
        <dbReference type="SAM" id="MobiDB-lite"/>
    </source>
</evidence>
<dbReference type="InterPro" id="IPR041033">
    <property type="entry name" value="SpaA_PFL_dom_1"/>
</dbReference>
<dbReference type="InterPro" id="IPR013783">
    <property type="entry name" value="Ig-like_fold"/>
</dbReference>
<feature type="compositionally biased region" description="Polar residues" evidence="1">
    <location>
        <begin position="607"/>
        <end position="624"/>
    </location>
</feature>
<evidence type="ECO:0000313" key="4">
    <source>
        <dbReference type="EMBL" id="RSX53699.1"/>
    </source>
</evidence>
<accession>A0A430FLC6</accession>
<dbReference type="InterPro" id="IPR011050">
    <property type="entry name" value="Pectin_lyase_fold/virulence"/>
</dbReference>
<feature type="domain" description="SpaA-like prealbumin fold" evidence="3">
    <location>
        <begin position="978"/>
        <end position="1076"/>
    </location>
</feature>
<dbReference type="Proteomes" id="UP000287533">
    <property type="component" value="Unassembled WGS sequence"/>
</dbReference>
<keyword evidence="2" id="KW-0812">Transmembrane</keyword>
<protein>
    <recommendedName>
        <fullName evidence="3">SpaA-like prealbumin fold domain-containing protein</fullName>
    </recommendedName>
</protein>
<sequence length="1276" mass="134102">MTNSKLDMPQREIPEARRHVMRFANTFIASIAAISFVSGVALTAYADPISTVADITTDTAATPDSMPEVQTNVATVDGYDCAQVTDWNGLNKCIAAGGVVTITEKIIAPTSGSITVATASTILSTVKGTAIEAQKPEAGSTDLFVINKGGTLTVGAAGGASFEYSGNTGDNVRVFAHINAGGTLAVANGTFTGNDSTAIGGSGTLAYNDGGKVIIAGGMFSNNKATHGGVIWQSGSGSLTITGGTFDSNTSDNGGVVYKDKGFATIAGGTFTGNSAQVGGVITQQQNVSNDVKSTLTVSGGTFTGNKSLKSDINWNGGGVIRSRAGVVTVSGGDFENNMSLGTGGGAIFVGDTELTVTGGTFKGNESVNGLGGGAIYQTQGTVTVSGGEFESNRQTYGTLNDQTITYTDCSTDGETKHNCRKGGYRGGGAIHTDGGTLTIQGSVRFTGNYERDWTAFSGGGAVYVQGVLWVKSDAQGHAPEFTGNWAGVSDDQYQTETVTDEQGKQTTVNKSPVGGAGGAIFLQNNNSMGYLMGGEFKNNSSGYLGGAVYTEEGSTTYIAKAVAYGNTAGHFGGGFWLCPSGNGEASKGGNIALFDNQTDPRIDPNDGNSESNVQGAQPTNSTEFTNQAGADLAIMNPWAKSGKPNTFQLMDTWFTDRTKTAVTWQWDGMPIQRASGFSDSWQAGMGADKVGNIAVTAYKSPKDTAFTKSDGTTKVEFADHMYLIQLSFHGETGMYQKGVALKATNVADVSKERAKNSASVKFTGNQSRLSGGAFGTNGRVLFSTPYTASWEKVALNTNGNLTDTKLAGSVWELTSVPTTLSVKGDSSTQTDQTVIGGPHTETFYPTYCTAGDEESYNAGKCWKKDTDANGNVIKVSAIITDNEADEHTSEDDKYSYQGSFDNNPAAGGFDLNNLANGQYTLTEIKAPVGYSPEIGTGGSTKTYKFNVRDGQAKWLDDAGNETTAIDKAIGNTAMPGVAWEKQDADSHTTIADTKWTITKLDAQGNPTDTSYQITDCTEENDCKTNNGDVQDYDAQPGRFLVNNLPVGGYLLTEASTPDGYWHTNVKYHFTVTAGKETVFPIVTTNGVITNQKPTVSWSKVDEDDRNKLLEGSEWEISGGPQGTPTATVVDCSTTDTAQEACSKNTTNTVNDKGQVTEYRDLDNAAGVLRISGLPRPAQGETYTFTLKETQSPTGYVLKDAQYTFAIGYDESVVQLKLGDEALADNKVTNAKALSELPLTGGDARSWMWVSGGLALFAAGAVLAYEWMKRRNALLH</sequence>
<organism evidence="4 5">
    <name type="scientific">Bifidobacterium goeldii</name>
    <dbReference type="NCBI Taxonomy" id="2306975"/>
    <lineage>
        <taxon>Bacteria</taxon>
        <taxon>Bacillati</taxon>
        <taxon>Actinomycetota</taxon>
        <taxon>Actinomycetes</taxon>
        <taxon>Bifidobacteriales</taxon>
        <taxon>Bifidobacteriaceae</taxon>
        <taxon>Bifidobacterium</taxon>
    </lineage>
</organism>
<dbReference type="EMBL" id="QXGL01000001">
    <property type="protein sequence ID" value="RSX53699.1"/>
    <property type="molecule type" value="Genomic_DNA"/>
</dbReference>
<comment type="caution">
    <text evidence="4">The sequence shown here is derived from an EMBL/GenBank/DDBJ whole genome shotgun (WGS) entry which is preliminary data.</text>
</comment>
<dbReference type="RefSeq" id="WP_125979021.1">
    <property type="nucleotide sequence ID" value="NZ_QXGL01000001.1"/>
</dbReference>
<feature type="region of interest" description="Disordered" evidence="1">
    <location>
        <begin position="590"/>
        <end position="624"/>
    </location>
</feature>
<dbReference type="Pfam" id="PF17802">
    <property type="entry name" value="SpaA"/>
    <property type="match status" value="2"/>
</dbReference>
<keyword evidence="2" id="KW-0472">Membrane</keyword>
<dbReference type="Gene3D" id="2.60.40.10">
    <property type="entry name" value="Immunoglobulins"/>
    <property type="match status" value="3"/>
</dbReference>
<gene>
    <name evidence="4" type="ORF">D2E25_0005</name>
</gene>
<dbReference type="SUPFAM" id="SSF51126">
    <property type="entry name" value="Pectin lyase-like"/>
    <property type="match status" value="1"/>
</dbReference>
<proteinExistence type="predicted"/>
<keyword evidence="5" id="KW-1185">Reference proteome</keyword>
<dbReference type="AlphaFoldDB" id="A0A430FLC6"/>
<dbReference type="GO" id="GO:0005975">
    <property type="term" value="P:carbohydrate metabolic process"/>
    <property type="evidence" value="ECO:0007669"/>
    <property type="project" value="UniProtKB-ARBA"/>
</dbReference>